<dbReference type="AlphaFoldDB" id="A0A5B7GSP4"/>
<reference evidence="2 3" key="1">
    <citation type="submission" date="2019-05" db="EMBL/GenBank/DDBJ databases">
        <title>Another draft genome of Portunus trituberculatus and its Hox gene families provides insights of decapod evolution.</title>
        <authorList>
            <person name="Jeong J.-H."/>
            <person name="Song I."/>
            <person name="Kim S."/>
            <person name="Choi T."/>
            <person name="Kim D."/>
            <person name="Ryu S."/>
            <person name="Kim W."/>
        </authorList>
    </citation>
    <scope>NUCLEOTIDE SEQUENCE [LARGE SCALE GENOMIC DNA]</scope>
    <source>
        <tissue evidence="2">Muscle</tissue>
    </source>
</reference>
<sequence length="181" mass="20365">MEEFANGQWIGWLLVTAMQLEEGFLVLRVEDNTKTKDLFRKFRLDSIKKEICQKDWQIDVWLPSSQKVDILVRCAGNEIVPHLKVRSTQPPALTSTSTSTATSTITITSTPPPQPKMIRAIVCLTELECRAVPLGTPLGTADVVHELFLDNSTGDKLRVIPCTDFEFCVKERAFPGNFWAK</sequence>
<gene>
    <name evidence="2" type="ORF">E2C01_054053</name>
</gene>
<organism evidence="2 3">
    <name type="scientific">Portunus trituberculatus</name>
    <name type="common">Swimming crab</name>
    <name type="synonym">Neptunus trituberculatus</name>
    <dbReference type="NCBI Taxonomy" id="210409"/>
    <lineage>
        <taxon>Eukaryota</taxon>
        <taxon>Metazoa</taxon>
        <taxon>Ecdysozoa</taxon>
        <taxon>Arthropoda</taxon>
        <taxon>Crustacea</taxon>
        <taxon>Multicrustacea</taxon>
        <taxon>Malacostraca</taxon>
        <taxon>Eumalacostraca</taxon>
        <taxon>Eucarida</taxon>
        <taxon>Decapoda</taxon>
        <taxon>Pleocyemata</taxon>
        <taxon>Brachyura</taxon>
        <taxon>Eubrachyura</taxon>
        <taxon>Portunoidea</taxon>
        <taxon>Portunidae</taxon>
        <taxon>Portuninae</taxon>
        <taxon>Portunus</taxon>
    </lineage>
</organism>
<keyword evidence="3" id="KW-1185">Reference proteome</keyword>
<comment type="caution">
    <text evidence="2">The sequence shown here is derived from an EMBL/GenBank/DDBJ whole genome shotgun (WGS) entry which is preliminary data.</text>
</comment>
<protein>
    <submittedName>
        <fullName evidence="2">Uncharacterized protein</fullName>
    </submittedName>
</protein>
<feature type="region of interest" description="Disordered" evidence="1">
    <location>
        <begin position="90"/>
        <end position="109"/>
    </location>
</feature>
<evidence type="ECO:0000313" key="2">
    <source>
        <dbReference type="EMBL" id="MPC60018.1"/>
    </source>
</evidence>
<evidence type="ECO:0000256" key="1">
    <source>
        <dbReference type="SAM" id="MobiDB-lite"/>
    </source>
</evidence>
<dbReference type="Proteomes" id="UP000324222">
    <property type="component" value="Unassembled WGS sequence"/>
</dbReference>
<accession>A0A5B7GSP4</accession>
<dbReference type="EMBL" id="VSRR010017088">
    <property type="protein sequence ID" value="MPC60018.1"/>
    <property type="molecule type" value="Genomic_DNA"/>
</dbReference>
<proteinExistence type="predicted"/>
<name>A0A5B7GSP4_PORTR</name>
<evidence type="ECO:0000313" key="3">
    <source>
        <dbReference type="Proteomes" id="UP000324222"/>
    </source>
</evidence>